<gene>
    <name evidence="1" type="ORF">MNBD_GAMMA17-1723</name>
</gene>
<dbReference type="AlphaFoldDB" id="A0A3B0Z452"/>
<dbReference type="EMBL" id="UOFQ01000090">
    <property type="protein sequence ID" value="VAW88175.1"/>
    <property type="molecule type" value="Genomic_DNA"/>
</dbReference>
<sequence length="234" mass="26335">MKKITVILPMLLLVTFSCIALTDNKQVTLGKNTFCIPKKYDILDQTTGPVINIPGTDTGSYGGSFMLAVDAPDVKESISEYFTRHGSLYSSLIVNVRQEGPSERSLSNDFYAEVLQLTHDYENAYVQYDEKHKFYNVNSWGESPPPFILWEVLKIKPHKKAIIPENLNDYHVASCSGLGGIDGYHDEVGTTCDYSLEIDGYLVNIKTTGNNLHLKEKITGFVKNQLVLWRENCE</sequence>
<accession>A0A3B0Z452</accession>
<protein>
    <recommendedName>
        <fullName evidence="2">Lipoprotein</fullName>
    </recommendedName>
</protein>
<name>A0A3B0Z452_9ZZZZ</name>
<reference evidence="1" key="1">
    <citation type="submission" date="2018-06" db="EMBL/GenBank/DDBJ databases">
        <authorList>
            <person name="Zhirakovskaya E."/>
        </authorList>
    </citation>
    <scope>NUCLEOTIDE SEQUENCE</scope>
</reference>
<evidence type="ECO:0000313" key="1">
    <source>
        <dbReference type="EMBL" id="VAW88175.1"/>
    </source>
</evidence>
<evidence type="ECO:0008006" key="2">
    <source>
        <dbReference type="Google" id="ProtNLM"/>
    </source>
</evidence>
<organism evidence="1">
    <name type="scientific">hydrothermal vent metagenome</name>
    <dbReference type="NCBI Taxonomy" id="652676"/>
    <lineage>
        <taxon>unclassified sequences</taxon>
        <taxon>metagenomes</taxon>
        <taxon>ecological metagenomes</taxon>
    </lineage>
</organism>
<dbReference type="PROSITE" id="PS51257">
    <property type="entry name" value="PROKAR_LIPOPROTEIN"/>
    <property type="match status" value="1"/>
</dbReference>
<proteinExistence type="predicted"/>